<keyword evidence="4" id="KW-0788">Thiol protease</keyword>
<keyword evidence="7" id="KW-0812">Transmembrane</keyword>
<dbReference type="PANTHER" id="PTHR47359">
    <property type="entry name" value="PEPTIDOGLYCAN DL-ENDOPEPTIDASE CWLO"/>
    <property type="match status" value="1"/>
</dbReference>
<dbReference type="PANTHER" id="PTHR47359:SF3">
    <property type="entry name" value="NLP_P60 DOMAIN-CONTAINING PROTEIN-RELATED"/>
    <property type="match status" value="1"/>
</dbReference>
<keyword evidence="7" id="KW-1133">Transmembrane helix</keyword>
<dbReference type="InterPro" id="IPR000064">
    <property type="entry name" value="NLP_P60_dom"/>
</dbReference>
<keyword evidence="7" id="KW-0472">Membrane</keyword>
<protein>
    <submittedName>
        <fullName evidence="9">C40 family peptidase</fullName>
    </submittedName>
</protein>
<evidence type="ECO:0000259" key="8">
    <source>
        <dbReference type="PROSITE" id="PS51935"/>
    </source>
</evidence>
<name>A0ABS3ID95_9MICO</name>
<feature type="domain" description="NlpC/P60" evidence="8">
    <location>
        <begin position="372"/>
        <end position="493"/>
    </location>
</feature>
<dbReference type="Gene3D" id="3.90.1720.10">
    <property type="entry name" value="endopeptidase domain like (from Nostoc punctiforme)"/>
    <property type="match status" value="1"/>
</dbReference>
<comment type="caution">
    <text evidence="9">The sequence shown here is derived from an EMBL/GenBank/DDBJ whole genome shotgun (WGS) entry which is preliminary data.</text>
</comment>
<evidence type="ECO:0000313" key="10">
    <source>
        <dbReference type="Proteomes" id="UP000664617"/>
    </source>
</evidence>
<keyword evidence="3" id="KW-0378">Hydrolase</keyword>
<evidence type="ECO:0000256" key="1">
    <source>
        <dbReference type="ARBA" id="ARBA00007074"/>
    </source>
</evidence>
<dbReference type="SUPFAM" id="SSF54001">
    <property type="entry name" value="Cysteine proteinases"/>
    <property type="match status" value="1"/>
</dbReference>
<evidence type="ECO:0000256" key="3">
    <source>
        <dbReference type="ARBA" id="ARBA00022801"/>
    </source>
</evidence>
<dbReference type="Pfam" id="PF00877">
    <property type="entry name" value="NLPC_P60"/>
    <property type="match status" value="1"/>
</dbReference>
<feature type="transmembrane region" description="Helical" evidence="7">
    <location>
        <begin position="31"/>
        <end position="50"/>
    </location>
</feature>
<gene>
    <name evidence="9" type="ORF">J0911_18415</name>
</gene>
<comment type="similarity">
    <text evidence="1">Belongs to the peptidase C40 family.</text>
</comment>
<evidence type="ECO:0000256" key="2">
    <source>
        <dbReference type="ARBA" id="ARBA00022670"/>
    </source>
</evidence>
<evidence type="ECO:0000256" key="6">
    <source>
        <dbReference type="SAM" id="MobiDB-lite"/>
    </source>
</evidence>
<feature type="coiled-coil region" evidence="5">
    <location>
        <begin position="83"/>
        <end position="138"/>
    </location>
</feature>
<dbReference type="InterPro" id="IPR051794">
    <property type="entry name" value="PG_Endopeptidase_C40"/>
</dbReference>
<proteinExistence type="inferred from homology"/>
<feature type="region of interest" description="Disordered" evidence="6">
    <location>
        <begin position="287"/>
        <end position="370"/>
    </location>
</feature>
<keyword evidence="10" id="KW-1185">Reference proteome</keyword>
<dbReference type="InterPro" id="IPR038765">
    <property type="entry name" value="Papain-like_cys_pep_sf"/>
</dbReference>
<reference evidence="10" key="1">
    <citation type="submission" date="2023-07" db="EMBL/GenBank/DDBJ databases">
        <title>Myceligenerans salitolerans sp. nov., a halotolerant actinomycete isolated from a salt lake in Xinjiang, China.</title>
        <authorList>
            <person name="Guan T."/>
        </authorList>
    </citation>
    <scope>NUCLEOTIDE SEQUENCE [LARGE SCALE GENOMIC DNA]</scope>
    <source>
        <strain evidence="10">XHU 5031</strain>
    </source>
</reference>
<evidence type="ECO:0000256" key="7">
    <source>
        <dbReference type="SAM" id="Phobius"/>
    </source>
</evidence>
<dbReference type="PROSITE" id="PS51935">
    <property type="entry name" value="NLPC_P60"/>
    <property type="match status" value="1"/>
</dbReference>
<accession>A0ABS3ID95</accession>
<evidence type="ECO:0000313" key="9">
    <source>
        <dbReference type="EMBL" id="MBO0611002.1"/>
    </source>
</evidence>
<evidence type="ECO:0000256" key="5">
    <source>
        <dbReference type="SAM" id="Coils"/>
    </source>
</evidence>
<keyword evidence="2" id="KW-0645">Protease</keyword>
<dbReference type="EMBL" id="JAFMPK010000048">
    <property type="protein sequence ID" value="MBO0611002.1"/>
    <property type="molecule type" value="Genomic_DNA"/>
</dbReference>
<keyword evidence="5" id="KW-0175">Coiled coil</keyword>
<dbReference type="Proteomes" id="UP000664617">
    <property type="component" value="Unassembled WGS sequence"/>
</dbReference>
<sequence>MASETASTKPEAIGHVATWWISGGRERVGHLGWRVLAVLVLVIALVLPWGPVATADDVRPPDGPTAQEAAEARDAVRAGELDVAQAEAALTGLRQELEDAQIRVQVAAADHEDAVAALDAAEAEVRKAREAAERAGSAEAEARSALAAVYRAAQRAGGSAEAFGPLELLLEAEDVDDMIGQEAAERAVRRKLSAALDEYSAARARSESADARWTAAREARETAEAEAEAAYAAARRAVADLAERTEAAERDRAILLERLADLRDTSIRIERERERVRAEEERAAREAEARAALEAERGGSGASGTDEDSAREPGGGGRDGDSAGEPPSGESPPEPDPGGGLEPEPEPDLPPGSGTAPEPPAPDPSDPWLGTAAQGEAAVAWARTRIGSPYLLGGSGPTAYDCSGLTSEAWRYAGQWITRTSRSQYLAVTRIGYDTLRPGDLIFYGTDPADPQSIYHVAMYTGGGRMIEAVMPGVALRETDLRFSGAMPYAGRP</sequence>
<dbReference type="RefSeq" id="WP_207276957.1">
    <property type="nucleotide sequence ID" value="NZ_JAFMPK010000048.1"/>
</dbReference>
<evidence type="ECO:0000256" key="4">
    <source>
        <dbReference type="ARBA" id="ARBA00022807"/>
    </source>
</evidence>
<organism evidence="9 10">
    <name type="scientific">Myceligenerans salitolerans</name>
    <dbReference type="NCBI Taxonomy" id="1230528"/>
    <lineage>
        <taxon>Bacteria</taxon>
        <taxon>Bacillati</taxon>
        <taxon>Actinomycetota</taxon>
        <taxon>Actinomycetes</taxon>
        <taxon>Micrococcales</taxon>
        <taxon>Promicromonosporaceae</taxon>
        <taxon>Myceligenerans</taxon>
    </lineage>
</organism>
<feature type="compositionally biased region" description="Basic and acidic residues" evidence="6">
    <location>
        <begin position="287"/>
        <end position="297"/>
    </location>
</feature>